<evidence type="ECO:0000256" key="1">
    <source>
        <dbReference type="SAM" id="MobiDB-lite"/>
    </source>
</evidence>
<sequence>MSPRRVDISCYASGPALPESPGPLELEPQKTGLVEVKVTPLRPTNITTSTRQWERNPPSSSARTPVVRLACRRRGKKVEREVGSIDKPSPAPAPATGLPIIPNVVPKSNNSIARWTGQSPPRTSAAEKKIDSGEYDDAQDGKSGFSLTVLSCRGPILSCPNPKHSSLRINSQFPVPAHLGLGS</sequence>
<reference evidence="2 3" key="1">
    <citation type="submission" date="2020-01" db="EMBL/GenBank/DDBJ databases">
        <title>Identification and distribution of gene clusters putatively required for synthesis of sphingolipid metabolism inhibitors in phylogenetically diverse species of the filamentous fungus Fusarium.</title>
        <authorList>
            <person name="Kim H.-S."/>
            <person name="Busman M."/>
            <person name="Brown D.W."/>
            <person name="Divon H."/>
            <person name="Uhlig S."/>
            <person name="Proctor R.H."/>
        </authorList>
    </citation>
    <scope>NUCLEOTIDE SEQUENCE [LARGE SCALE GENOMIC DNA]</scope>
    <source>
        <strain evidence="2 3">NRRL 20459</strain>
    </source>
</reference>
<comment type="caution">
    <text evidence="2">The sequence shown here is derived from an EMBL/GenBank/DDBJ whole genome shotgun (WGS) entry which is preliminary data.</text>
</comment>
<feature type="compositionally biased region" description="Polar residues" evidence="1">
    <location>
        <begin position="42"/>
        <end position="63"/>
    </location>
</feature>
<feature type="region of interest" description="Disordered" evidence="1">
    <location>
        <begin position="1"/>
        <end position="26"/>
    </location>
</feature>
<evidence type="ECO:0000313" key="2">
    <source>
        <dbReference type="EMBL" id="KAF4461681.1"/>
    </source>
</evidence>
<feature type="compositionally biased region" description="Low complexity" evidence="1">
    <location>
        <begin position="12"/>
        <end position="26"/>
    </location>
</feature>
<feature type="compositionally biased region" description="Polar residues" evidence="1">
    <location>
        <begin position="106"/>
        <end position="122"/>
    </location>
</feature>
<protein>
    <submittedName>
        <fullName evidence="2">Uncharacterized protein</fullName>
    </submittedName>
</protein>
<dbReference type="AlphaFoldDB" id="A0A8H4L443"/>
<accession>A0A8H4L443</accession>
<dbReference type="EMBL" id="JAADYS010001669">
    <property type="protein sequence ID" value="KAF4461681.1"/>
    <property type="molecule type" value="Genomic_DNA"/>
</dbReference>
<keyword evidence="3" id="KW-1185">Reference proteome</keyword>
<proteinExistence type="predicted"/>
<name>A0A8H4L443_9HYPO</name>
<evidence type="ECO:0000313" key="3">
    <source>
        <dbReference type="Proteomes" id="UP000554235"/>
    </source>
</evidence>
<organism evidence="2 3">
    <name type="scientific">Fusarium albosuccineum</name>
    <dbReference type="NCBI Taxonomy" id="1237068"/>
    <lineage>
        <taxon>Eukaryota</taxon>
        <taxon>Fungi</taxon>
        <taxon>Dikarya</taxon>
        <taxon>Ascomycota</taxon>
        <taxon>Pezizomycotina</taxon>
        <taxon>Sordariomycetes</taxon>
        <taxon>Hypocreomycetidae</taxon>
        <taxon>Hypocreales</taxon>
        <taxon>Nectriaceae</taxon>
        <taxon>Fusarium</taxon>
        <taxon>Fusarium decemcellulare species complex</taxon>
    </lineage>
</organism>
<gene>
    <name evidence="2" type="ORF">FALBO_11513</name>
</gene>
<feature type="region of interest" description="Disordered" evidence="1">
    <location>
        <begin position="41"/>
        <end position="141"/>
    </location>
</feature>
<dbReference type="Proteomes" id="UP000554235">
    <property type="component" value="Unassembled WGS sequence"/>
</dbReference>